<evidence type="ECO:0000313" key="2">
    <source>
        <dbReference type="Proteomes" id="UP000031036"/>
    </source>
</evidence>
<dbReference type="AlphaFoldDB" id="A0A0B2VLJ8"/>
<name>A0A0B2VLJ8_TOXCA</name>
<reference evidence="1 2" key="1">
    <citation type="submission" date="2014-11" db="EMBL/GenBank/DDBJ databases">
        <title>Genetic blueprint of the zoonotic pathogen Toxocara canis.</title>
        <authorList>
            <person name="Zhu X.-Q."/>
            <person name="Korhonen P.K."/>
            <person name="Cai H."/>
            <person name="Young N.D."/>
            <person name="Nejsum P."/>
            <person name="von Samson-Himmelstjerna G."/>
            <person name="Boag P.R."/>
            <person name="Tan P."/>
            <person name="Li Q."/>
            <person name="Min J."/>
            <person name="Yang Y."/>
            <person name="Wang X."/>
            <person name="Fang X."/>
            <person name="Hall R.S."/>
            <person name="Hofmann A."/>
            <person name="Sternberg P.W."/>
            <person name="Jex A.R."/>
            <person name="Gasser R.B."/>
        </authorList>
    </citation>
    <scope>NUCLEOTIDE SEQUENCE [LARGE SCALE GENOMIC DNA]</scope>
    <source>
        <strain evidence="1">PN_DK_2014</strain>
    </source>
</reference>
<comment type="caution">
    <text evidence="1">The sequence shown here is derived from an EMBL/GenBank/DDBJ whole genome shotgun (WGS) entry which is preliminary data.</text>
</comment>
<dbReference type="EMBL" id="JPKZ01000989">
    <property type="protein sequence ID" value="KHN84371.1"/>
    <property type="molecule type" value="Genomic_DNA"/>
</dbReference>
<proteinExistence type="predicted"/>
<sequence length="77" mass="8153">MECAIRGAPRPRIIISHSVSTDVIREDDPDERGVNGGCSAPAPHQRIGNGLLKTFARFAPAAMLSIPQPTANATTET</sequence>
<protein>
    <submittedName>
        <fullName evidence="1">Uncharacterized protein</fullName>
    </submittedName>
</protein>
<gene>
    <name evidence="1" type="ORF">Tcan_15058</name>
</gene>
<organism evidence="1 2">
    <name type="scientific">Toxocara canis</name>
    <name type="common">Canine roundworm</name>
    <dbReference type="NCBI Taxonomy" id="6265"/>
    <lineage>
        <taxon>Eukaryota</taxon>
        <taxon>Metazoa</taxon>
        <taxon>Ecdysozoa</taxon>
        <taxon>Nematoda</taxon>
        <taxon>Chromadorea</taxon>
        <taxon>Rhabditida</taxon>
        <taxon>Spirurina</taxon>
        <taxon>Ascaridomorpha</taxon>
        <taxon>Ascaridoidea</taxon>
        <taxon>Toxocaridae</taxon>
        <taxon>Toxocara</taxon>
    </lineage>
</organism>
<evidence type="ECO:0000313" key="1">
    <source>
        <dbReference type="EMBL" id="KHN84371.1"/>
    </source>
</evidence>
<dbReference type="Proteomes" id="UP000031036">
    <property type="component" value="Unassembled WGS sequence"/>
</dbReference>
<keyword evidence="2" id="KW-1185">Reference proteome</keyword>
<accession>A0A0B2VLJ8</accession>